<reference evidence="1" key="1">
    <citation type="submission" date="2020-11" db="EMBL/GenBank/DDBJ databases">
        <authorList>
            <consortium name="DOE Joint Genome Institute"/>
            <person name="Ahrendt S."/>
            <person name="Riley R."/>
            <person name="Andreopoulos W."/>
            <person name="Labutti K."/>
            <person name="Pangilinan J."/>
            <person name="Ruiz-Duenas F.J."/>
            <person name="Barrasa J.M."/>
            <person name="Sanchez-Garcia M."/>
            <person name="Camarero S."/>
            <person name="Miyauchi S."/>
            <person name="Serrano A."/>
            <person name="Linde D."/>
            <person name="Babiker R."/>
            <person name="Drula E."/>
            <person name="Ayuso-Fernandez I."/>
            <person name="Pacheco R."/>
            <person name="Padilla G."/>
            <person name="Ferreira P."/>
            <person name="Barriuso J."/>
            <person name="Kellner H."/>
            <person name="Castanera R."/>
            <person name="Alfaro M."/>
            <person name="Ramirez L."/>
            <person name="Pisabarro A.G."/>
            <person name="Kuo A."/>
            <person name="Tritt A."/>
            <person name="Lipzen A."/>
            <person name="He G."/>
            <person name="Yan M."/>
            <person name="Ng V."/>
            <person name="Cullen D."/>
            <person name="Martin F."/>
            <person name="Rosso M.-N."/>
            <person name="Henrissat B."/>
            <person name="Hibbett D."/>
            <person name="Martinez A.T."/>
            <person name="Grigoriev I.V."/>
        </authorList>
    </citation>
    <scope>NUCLEOTIDE SEQUENCE</scope>
    <source>
        <strain evidence="1">CIRM-BRFM 674</strain>
    </source>
</reference>
<proteinExistence type="predicted"/>
<dbReference type="AlphaFoldDB" id="A0A9P6CTC6"/>
<evidence type="ECO:0000313" key="1">
    <source>
        <dbReference type="EMBL" id="KAF9471969.1"/>
    </source>
</evidence>
<comment type="caution">
    <text evidence="1">The sequence shown here is derived from an EMBL/GenBank/DDBJ whole genome shotgun (WGS) entry which is preliminary data.</text>
</comment>
<sequence length="149" mass="17258">MAHVHLRSPFLMICLWYFLRLSDVIFIKMCLYDFDCNAQYTGRVIFTGIPNDRQRRCEVVEYLSLVIPFKSPPTLSCLVISIPCRVAFDDFLLDGNFWDWSGIPTIKVISTRSYPVGRFQSAFFYPSLSRDYHLLSSNTVPSYPSPLHS</sequence>
<gene>
    <name evidence="1" type="ORF">BDN70DRAFT_516778</name>
</gene>
<organism evidence="1 2">
    <name type="scientific">Pholiota conissans</name>
    <dbReference type="NCBI Taxonomy" id="109636"/>
    <lineage>
        <taxon>Eukaryota</taxon>
        <taxon>Fungi</taxon>
        <taxon>Dikarya</taxon>
        <taxon>Basidiomycota</taxon>
        <taxon>Agaricomycotina</taxon>
        <taxon>Agaricomycetes</taxon>
        <taxon>Agaricomycetidae</taxon>
        <taxon>Agaricales</taxon>
        <taxon>Agaricineae</taxon>
        <taxon>Strophariaceae</taxon>
        <taxon>Pholiota</taxon>
    </lineage>
</organism>
<name>A0A9P6CTC6_9AGAR</name>
<evidence type="ECO:0000313" key="2">
    <source>
        <dbReference type="Proteomes" id="UP000807469"/>
    </source>
</evidence>
<accession>A0A9P6CTC6</accession>
<keyword evidence="2" id="KW-1185">Reference proteome</keyword>
<dbReference type="Proteomes" id="UP000807469">
    <property type="component" value="Unassembled WGS sequence"/>
</dbReference>
<dbReference type="EMBL" id="MU155596">
    <property type="protein sequence ID" value="KAF9471969.1"/>
    <property type="molecule type" value="Genomic_DNA"/>
</dbReference>
<protein>
    <submittedName>
        <fullName evidence="1">Uncharacterized protein</fullName>
    </submittedName>
</protein>